<feature type="region of interest" description="Disordered" evidence="2">
    <location>
        <begin position="420"/>
        <end position="443"/>
    </location>
</feature>
<dbReference type="InterPro" id="IPR027417">
    <property type="entry name" value="P-loop_NTPase"/>
</dbReference>
<sequence>TLKGLLPPNHTAITASTGTAANLIGGTTVHAFSGVGDLLSMEIGDTLEDNKAWLSALRTRLCGSPSVVAHWKKIRHLIIDEISMVSAEMFTRLEQLAQETRCPSDPDNIKVQNPFGGIQLILFGDFFQLPPVKKNGQAEFAFESPCWKRCRFATIELQHSWRQSDDPDLARLLAAAREGKCPDWMQELLKSRCVPSKEPSENKSSLVPTRLCTHRSDADAWNLRMLNTLQGDGKVFRAQDSGSKHSRLLDIICPAPAVLHLKIGAQVMLLRNIDTSRGLVNGARGVVERLCSDGDTLPQIRFFVNKLGNPSGTSRDVLYTVQREKWSLRQGDVGDVQAYRRQVPLSLAWAVSIHKSQGITLDSAELALSKVFECGQAYVALSRCRTLSGLRLLDWRPDVIQANPKVVQFYKVLRKNQEAMRRGEEPSDDDGDFQRSSPIKRAR</sequence>
<dbReference type="InterPro" id="IPR051055">
    <property type="entry name" value="PIF1_helicase"/>
</dbReference>
<gene>
    <name evidence="5" type="ORF">PHET_06433</name>
</gene>
<keyword evidence="1" id="KW-0067">ATP-binding</keyword>
<dbReference type="PANTHER" id="PTHR47642:SF7">
    <property type="entry name" value="ATP-DEPENDENT DNA HELICASE PIF1"/>
    <property type="match status" value="1"/>
</dbReference>
<dbReference type="PANTHER" id="PTHR47642">
    <property type="entry name" value="ATP-DEPENDENT DNA HELICASE"/>
    <property type="match status" value="1"/>
</dbReference>
<dbReference type="InterPro" id="IPR049163">
    <property type="entry name" value="Pif1-like_2B_dom"/>
</dbReference>
<dbReference type="OrthoDB" id="272985at2759"/>
<feature type="domain" description="DNA helicase Pif1-like 2B" evidence="4">
    <location>
        <begin position="249"/>
        <end position="290"/>
    </location>
</feature>
<dbReference type="CDD" id="cd18809">
    <property type="entry name" value="SF1_C_RecD"/>
    <property type="match status" value="1"/>
</dbReference>
<feature type="domain" description="DNA helicase Pif1-like DEAD-box helicase" evidence="3">
    <location>
        <begin position="11"/>
        <end position="166"/>
    </location>
</feature>
<evidence type="ECO:0000256" key="2">
    <source>
        <dbReference type="SAM" id="MobiDB-lite"/>
    </source>
</evidence>
<proteinExistence type="inferred from homology"/>
<dbReference type="GO" id="GO:0043139">
    <property type="term" value="F:5'-3' DNA helicase activity"/>
    <property type="evidence" value="ECO:0007669"/>
    <property type="project" value="UniProtKB-EC"/>
</dbReference>
<comment type="caution">
    <text evidence="5">The sequence shown here is derived from an EMBL/GenBank/DDBJ whole genome shotgun (WGS) entry which is preliminary data.</text>
</comment>
<keyword evidence="1" id="KW-0233">DNA recombination</keyword>
<keyword evidence="1" id="KW-0378">Hydrolase</keyword>
<dbReference type="EC" id="5.6.2.3" evidence="1"/>
<comment type="similarity">
    <text evidence="1">Belongs to the helicase family.</text>
</comment>
<dbReference type="InterPro" id="IPR010285">
    <property type="entry name" value="DNA_helicase_pif1-like_DEAD"/>
</dbReference>
<organism evidence="5 6">
    <name type="scientific">Paragonimus heterotremus</name>
    <dbReference type="NCBI Taxonomy" id="100268"/>
    <lineage>
        <taxon>Eukaryota</taxon>
        <taxon>Metazoa</taxon>
        <taxon>Spiralia</taxon>
        <taxon>Lophotrochozoa</taxon>
        <taxon>Platyhelminthes</taxon>
        <taxon>Trematoda</taxon>
        <taxon>Digenea</taxon>
        <taxon>Plagiorchiida</taxon>
        <taxon>Troglotremata</taxon>
        <taxon>Troglotrematidae</taxon>
        <taxon>Paragonimus</taxon>
    </lineage>
</organism>
<dbReference type="GO" id="GO:0000723">
    <property type="term" value="P:telomere maintenance"/>
    <property type="evidence" value="ECO:0007669"/>
    <property type="project" value="InterPro"/>
</dbReference>
<dbReference type="GO" id="GO:0016787">
    <property type="term" value="F:hydrolase activity"/>
    <property type="evidence" value="ECO:0007669"/>
    <property type="project" value="UniProtKB-KW"/>
</dbReference>
<dbReference type="AlphaFoldDB" id="A0A8J4SNL1"/>
<dbReference type="Pfam" id="PF21530">
    <property type="entry name" value="Pif1_2B_dom"/>
    <property type="match status" value="1"/>
</dbReference>
<keyword evidence="1" id="KW-0227">DNA damage</keyword>
<dbReference type="GO" id="GO:0005524">
    <property type="term" value="F:ATP binding"/>
    <property type="evidence" value="ECO:0007669"/>
    <property type="project" value="UniProtKB-KW"/>
</dbReference>
<dbReference type="EMBL" id="LUCH01003470">
    <property type="protein sequence ID" value="KAF5400097.1"/>
    <property type="molecule type" value="Genomic_DNA"/>
</dbReference>
<keyword evidence="1 5" id="KW-0347">Helicase</keyword>
<comment type="cofactor">
    <cofactor evidence="1">
        <name>Mg(2+)</name>
        <dbReference type="ChEBI" id="CHEBI:18420"/>
    </cofactor>
</comment>
<dbReference type="GO" id="GO:0006310">
    <property type="term" value="P:DNA recombination"/>
    <property type="evidence" value="ECO:0007669"/>
    <property type="project" value="UniProtKB-KW"/>
</dbReference>
<feature type="non-terminal residue" evidence="5">
    <location>
        <position position="1"/>
    </location>
</feature>
<evidence type="ECO:0000256" key="1">
    <source>
        <dbReference type="RuleBase" id="RU363044"/>
    </source>
</evidence>
<name>A0A8J4SNL1_9TREM</name>
<comment type="catalytic activity">
    <reaction evidence="1">
        <text>ATP + H2O = ADP + phosphate + H(+)</text>
        <dbReference type="Rhea" id="RHEA:13065"/>
        <dbReference type="ChEBI" id="CHEBI:15377"/>
        <dbReference type="ChEBI" id="CHEBI:15378"/>
        <dbReference type="ChEBI" id="CHEBI:30616"/>
        <dbReference type="ChEBI" id="CHEBI:43474"/>
        <dbReference type="ChEBI" id="CHEBI:456216"/>
        <dbReference type="EC" id="5.6.2.3"/>
    </reaction>
</comment>
<dbReference type="Proteomes" id="UP000748531">
    <property type="component" value="Unassembled WGS sequence"/>
</dbReference>
<protein>
    <recommendedName>
        <fullName evidence="1">ATP-dependent DNA helicase</fullName>
        <ecNumber evidence="1">5.6.2.3</ecNumber>
    </recommendedName>
</protein>
<accession>A0A8J4SNL1</accession>
<evidence type="ECO:0000313" key="5">
    <source>
        <dbReference type="EMBL" id="KAF5400097.1"/>
    </source>
</evidence>
<keyword evidence="6" id="KW-1185">Reference proteome</keyword>
<evidence type="ECO:0000259" key="4">
    <source>
        <dbReference type="Pfam" id="PF21530"/>
    </source>
</evidence>
<reference evidence="5" key="1">
    <citation type="submission" date="2019-05" db="EMBL/GenBank/DDBJ databases">
        <title>Annotation for the trematode Paragonimus heterotremus.</title>
        <authorList>
            <person name="Choi Y.-J."/>
        </authorList>
    </citation>
    <scope>NUCLEOTIDE SEQUENCE</scope>
    <source>
        <strain evidence="5">LC</strain>
    </source>
</reference>
<keyword evidence="1" id="KW-0234">DNA repair</keyword>
<evidence type="ECO:0000313" key="6">
    <source>
        <dbReference type="Proteomes" id="UP000748531"/>
    </source>
</evidence>
<dbReference type="SUPFAM" id="SSF52540">
    <property type="entry name" value="P-loop containing nucleoside triphosphate hydrolases"/>
    <property type="match status" value="1"/>
</dbReference>
<evidence type="ECO:0000259" key="3">
    <source>
        <dbReference type="Pfam" id="PF05970"/>
    </source>
</evidence>
<dbReference type="Pfam" id="PF05970">
    <property type="entry name" value="PIF1"/>
    <property type="match status" value="1"/>
</dbReference>
<keyword evidence="1" id="KW-0547">Nucleotide-binding</keyword>
<dbReference type="GO" id="GO:0006281">
    <property type="term" value="P:DNA repair"/>
    <property type="evidence" value="ECO:0007669"/>
    <property type="project" value="UniProtKB-KW"/>
</dbReference>
<dbReference type="Gene3D" id="3.40.50.300">
    <property type="entry name" value="P-loop containing nucleotide triphosphate hydrolases"/>
    <property type="match status" value="1"/>
</dbReference>